<keyword evidence="2" id="KW-1185">Reference proteome</keyword>
<name>A0ABS2RMI2_9ACTN</name>
<dbReference type="Proteomes" id="UP000704762">
    <property type="component" value="Unassembled WGS sequence"/>
</dbReference>
<comment type="caution">
    <text evidence="1">The sequence shown here is derived from an EMBL/GenBank/DDBJ whole genome shotgun (WGS) entry which is preliminary data.</text>
</comment>
<evidence type="ECO:0000313" key="2">
    <source>
        <dbReference type="Proteomes" id="UP000704762"/>
    </source>
</evidence>
<proteinExistence type="predicted"/>
<dbReference type="EMBL" id="JAFBCF010000001">
    <property type="protein sequence ID" value="MBM7800218.1"/>
    <property type="molecule type" value="Genomic_DNA"/>
</dbReference>
<gene>
    <name evidence="1" type="ORF">JOE57_003139</name>
</gene>
<accession>A0ABS2RMI2</accession>
<protein>
    <submittedName>
        <fullName evidence="1">Uncharacterized protein</fullName>
    </submittedName>
</protein>
<evidence type="ECO:0000313" key="1">
    <source>
        <dbReference type="EMBL" id="MBM7800218.1"/>
    </source>
</evidence>
<sequence>MTAAFALRRIIVAMPLEVGRTESPGRSGEPLE</sequence>
<organism evidence="1 2">
    <name type="scientific">Microlunatus panaciterrae</name>
    <dbReference type="NCBI Taxonomy" id="400768"/>
    <lineage>
        <taxon>Bacteria</taxon>
        <taxon>Bacillati</taxon>
        <taxon>Actinomycetota</taxon>
        <taxon>Actinomycetes</taxon>
        <taxon>Propionibacteriales</taxon>
        <taxon>Propionibacteriaceae</taxon>
        <taxon>Microlunatus</taxon>
    </lineage>
</organism>
<reference evidence="1 2" key="1">
    <citation type="submission" date="2021-01" db="EMBL/GenBank/DDBJ databases">
        <title>Sequencing the genomes of 1000 actinobacteria strains.</title>
        <authorList>
            <person name="Klenk H.-P."/>
        </authorList>
    </citation>
    <scope>NUCLEOTIDE SEQUENCE [LARGE SCALE GENOMIC DNA]</scope>
    <source>
        <strain evidence="1 2">DSM 18662</strain>
    </source>
</reference>